<dbReference type="GO" id="GO:0008033">
    <property type="term" value="P:tRNA processing"/>
    <property type="evidence" value="ECO:0007669"/>
    <property type="project" value="InterPro"/>
</dbReference>
<feature type="domain" description="Ribonucleases P/MRP subunit Pop8-like" evidence="2">
    <location>
        <begin position="33"/>
        <end position="87"/>
    </location>
</feature>
<evidence type="ECO:0000313" key="4">
    <source>
        <dbReference type="Proteomes" id="UP000001745"/>
    </source>
</evidence>
<evidence type="ECO:0000313" key="3">
    <source>
        <dbReference type="EMBL" id="EED18209.1"/>
    </source>
</evidence>
<dbReference type="GO" id="GO:0005655">
    <property type="term" value="C:nucleolar ribonuclease P complex"/>
    <property type="evidence" value="ECO:0007669"/>
    <property type="project" value="InterPro"/>
</dbReference>
<dbReference type="PANTHER" id="PTHR28173:SF1">
    <property type="entry name" value="RIBONUCLEASES P_MRP PROTEIN SUBUNIT POP8"/>
    <property type="match status" value="1"/>
</dbReference>
<dbReference type="InParanoid" id="B8MBS6"/>
<dbReference type="OMA" id="QVKSYCT"/>
<keyword evidence="4" id="KW-1185">Reference proteome</keyword>
<dbReference type="GO" id="GO:0004526">
    <property type="term" value="F:ribonuclease P activity"/>
    <property type="evidence" value="ECO:0007669"/>
    <property type="project" value="TreeGrafter"/>
</dbReference>
<dbReference type="STRING" id="441959.B8MBS6"/>
<dbReference type="Proteomes" id="UP000001745">
    <property type="component" value="Unassembled WGS sequence"/>
</dbReference>
<sequence length="180" mass="19231">MASQTEDVIMTAEHTTTTNNKSTQRRITSRNPQWTYFKLQLIPHSNHPIKNFTIDPLTARAHLSSALSQFLGLMGTSIGIDILKIENPSSSSTVQQQQSAKRPIIEFPNVWIRVPKDDGAAVLAALSSWVGSLSSSAAAAAAAAGDVSEDGDGGVAWRVCAKGNYLNAIVHGSGKEVFDP</sequence>
<feature type="compositionally biased region" description="Polar residues" evidence="1">
    <location>
        <begin position="13"/>
        <end position="22"/>
    </location>
</feature>
<dbReference type="EMBL" id="EQ962655">
    <property type="protein sequence ID" value="EED18209.1"/>
    <property type="molecule type" value="Genomic_DNA"/>
</dbReference>
<dbReference type="GeneID" id="8105244"/>
<dbReference type="VEuPathDB" id="FungiDB:TSTA_119690"/>
<dbReference type="GO" id="GO:0000172">
    <property type="term" value="C:ribonuclease MRP complex"/>
    <property type="evidence" value="ECO:0007669"/>
    <property type="project" value="InterPro"/>
</dbReference>
<reference evidence="4" key="1">
    <citation type="journal article" date="2015" name="Genome Announc.">
        <title>Genome sequence of the AIDS-associated pathogen Penicillium marneffei (ATCC18224) and its near taxonomic relative Talaromyces stipitatus (ATCC10500).</title>
        <authorList>
            <person name="Nierman W.C."/>
            <person name="Fedorova-Abrams N.D."/>
            <person name="Andrianopoulos A."/>
        </authorList>
    </citation>
    <scope>NUCLEOTIDE SEQUENCE [LARGE SCALE GENOMIC DNA]</scope>
    <source>
        <strain evidence="4">ATCC 10500 / CBS 375.48 / QM 6759 / NRRL 1006</strain>
    </source>
</reference>
<evidence type="ECO:0000256" key="1">
    <source>
        <dbReference type="SAM" id="MobiDB-lite"/>
    </source>
</evidence>
<name>B8MBS6_TALSN</name>
<gene>
    <name evidence="3" type="ORF">TSTA_119690</name>
</gene>
<dbReference type="InterPro" id="IPR020347">
    <property type="entry name" value="Pop8"/>
</dbReference>
<dbReference type="eggNOG" id="ENOG502SCWV">
    <property type="taxonomic scope" value="Eukaryota"/>
</dbReference>
<dbReference type="HOGENOM" id="CLU_115053_1_1_1"/>
<accession>B8MBS6</accession>
<dbReference type="RefSeq" id="XP_002482201.1">
    <property type="nucleotide sequence ID" value="XM_002482156.1"/>
</dbReference>
<proteinExistence type="predicted"/>
<dbReference type="PANTHER" id="PTHR28173">
    <property type="entry name" value="RIBONUCLEASES P/MRP PROTEIN SUBUNIT POP8"/>
    <property type="match status" value="1"/>
</dbReference>
<dbReference type="GO" id="GO:0000294">
    <property type="term" value="P:nuclear-transcribed mRNA catabolic process, RNase MRP-dependent"/>
    <property type="evidence" value="ECO:0007669"/>
    <property type="project" value="TreeGrafter"/>
</dbReference>
<feature type="region of interest" description="Disordered" evidence="1">
    <location>
        <begin position="1"/>
        <end position="28"/>
    </location>
</feature>
<dbReference type="GO" id="GO:0000171">
    <property type="term" value="F:ribonuclease MRP activity"/>
    <property type="evidence" value="ECO:0007669"/>
    <property type="project" value="TreeGrafter"/>
</dbReference>
<dbReference type="GO" id="GO:0034965">
    <property type="term" value="P:intronic box C/D snoRNA processing"/>
    <property type="evidence" value="ECO:0007669"/>
    <property type="project" value="TreeGrafter"/>
</dbReference>
<dbReference type="PhylomeDB" id="B8MBS6"/>
<dbReference type="OrthoDB" id="5530243at2759"/>
<dbReference type="Pfam" id="PF20976">
    <property type="entry name" value="Pop8"/>
    <property type="match status" value="1"/>
</dbReference>
<dbReference type="AlphaFoldDB" id="B8MBS6"/>
<protein>
    <recommendedName>
        <fullName evidence="2">Ribonucleases P/MRP subunit Pop8-like domain-containing protein</fullName>
    </recommendedName>
</protein>
<evidence type="ECO:0000259" key="2">
    <source>
        <dbReference type="Pfam" id="PF20976"/>
    </source>
</evidence>
<dbReference type="InterPro" id="IPR049128">
    <property type="entry name" value="Pop8-like_dom"/>
</dbReference>
<organism evidence="3 4">
    <name type="scientific">Talaromyces stipitatus (strain ATCC 10500 / CBS 375.48 / QM 6759 / NRRL 1006)</name>
    <name type="common">Penicillium stipitatum</name>
    <dbReference type="NCBI Taxonomy" id="441959"/>
    <lineage>
        <taxon>Eukaryota</taxon>
        <taxon>Fungi</taxon>
        <taxon>Dikarya</taxon>
        <taxon>Ascomycota</taxon>
        <taxon>Pezizomycotina</taxon>
        <taxon>Eurotiomycetes</taxon>
        <taxon>Eurotiomycetidae</taxon>
        <taxon>Eurotiales</taxon>
        <taxon>Trichocomaceae</taxon>
        <taxon>Talaromyces</taxon>
        <taxon>Talaromyces sect. Talaromyces</taxon>
    </lineage>
</organism>